<evidence type="ECO:0000313" key="4">
    <source>
        <dbReference type="EMBL" id="KAF0299777.1"/>
    </source>
</evidence>
<keyword evidence="2" id="KW-1133">Transmembrane helix</keyword>
<evidence type="ECO:0000259" key="3">
    <source>
        <dbReference type="Pfam" id="PF20499"/>
    </source>
</evidence>
<dbReference type="PANTHER" id="PTHR24401">
    <property type="entry name" value="SI:CH211-243P7.3-RELATED"/>
    <property type="match status" value="1"/>
</dbReference>
<dbReference type="AlphaFoldDB" id="A0A6A4VUQ6"/>
<organism evidence="4 5">
    <name type="scientific">Amphibalanus amphitrite</name>
    <name type="common">Striped barnacle</name>
    <name type="synonym">Balanus amphitrite</name>
    <dbReference type="NCBI Taxonomy" id="1232801"/>
    <lineage>
        <taxon>Eukaryota</taxon>
        <taxon>Metazoa</taxon>
        <taxon>Ecdysozoa</taxon>
        <taxon>Arthropoda</taxon>
        <taxon>Crustacea</taxon>
        <taxon>Multicrustacea</taxon>
        <taxon>Cirripedia</taxon>
        <taxon>Thoracica</taxon>
        <taxon>Thoracicalcarea</taxon>
        <taxon>Balanomorpha</taxon>
        <taxon>Balanoidea</taxon>
        <taxon>Balanidae</taxon>
        <taxon>Amphibalaninae</taxon>
        <taxon>Amphibalanus</taxon>
    </lineage>
</organism>
<feature type="transmembrane region" description="Helical" evidence="2">
    <location>
        <begin position="821"/>
        <end position="840"/>
    </location>
</feature>
<dbReference type="PANTHER" id="PTHR24401:SF29">
    <property type="entry name" value="SI:CH211-243P7.3-RELATED"/>
    <property type="match status" value="1"/>
</dbReference>
<feature type="region of interest" description="Disordered" evidence="1">
    <location>
        <begin position="779"/>
        <end position="808"/>
    </location>
</feature>
<feature type="compositionally biased region" description="Basic residues" evidence="1">
    <location>
        <begin position="794"/>
        <end position="807"/>
    </location>
</feature>
<feature type="compositionally biased region" description="Low complexity" evidence="1">
    <location>
        <begin position="166"/>
        <end position="179"/>
    </location>
</feature>
<keyword evidence="2" id="KW-0472">Membrane</keyword>
<feature type="compositionally biased region" description="Acidic residues" evidence="1">
    <location>
        <begin position="217"/>
        <end position="230"/>
    </location>
</feature>
<feature type="compositionally biased region" description="Acidic residues" evidence="1">
    <location>
        <begin position="198"/>
        <end position="208"/>
    </location>
</feature>
<accession>A0A6A4VUQ6</accession>
<keyword evidence="2" id="KW-0812">Transmembrane</keyword>
<feature type="compositionally biased region" description="Polar residues" evidence="1">
    <location>
        <begin position="81"/>
        <end position="104"/>
    </location>
</feature>
<evidence type="ECO:0000256" key="1">
    <source>
        <dbReference type="SAM" id="MobiDB-lite"/>
    </source>
</evidence>
<evidence type="ECO:0000256" key="2">
    <source>
        <dbReference type="SAM" id="Phobius"/>
    </source>
</evidence>
<feature type="region of interest" description="Disordered" evidence="1">
    <location>
        <begin position="166"/>
        <end position="252"/>
    </location>
</feature>
<dbReference type="Pfam" id="PF20499">
    <property type="entry name" value="DUF6729"/>
    <property type="match status" value="3"/>
</dbReference>
<dbReference type="InterPro" id="IPR046616">
    <property type="entry name" value="DUF6729"/>
</dbReference>
<evidence type="ECO:0000313" key="5">
    <source>
        <dbReference type="Proteomes" id="UP000440578"/>
    </source>
</evidence>
<feature type="domain" description="DUF6729" evidence="3">
    <location>
        <begin position="536"/>
        <end position="626"/>
    </location>
</feature>
<sequence>MPGRASHSESDVGHVGGRQARCAFDLDVVRLLRDRGHGNSPSRLYRQLLEAHGQEWQTAVHAYISSVVVFAARARYHKNSKLSPNSTSSGTPSERASPGRCQTPTTGTYVLKIWPHSGWPMQPDQAPPGVVLDSVPALVQHLVEDFAGTRRNVTMDSTLARQGEVLGEPLPDSSLPLPEHVLDVTEGDGGSEQLGEDRGEEEDQEEVDPTVAPLADAETDDDDDETEEDGAGGAETQPQDGAQPRVDRRGLPGWDRVDQLAAVLVQHGEGLSLTALQADRIRGLWGQLEEMDRRPLQFGGVPRRTTVRGRYKRKNRLGGHAGVEAVGRVLSSKGLYRKVRTVVDVADRYYLAAEYHACGRCGATVVSIDPRLVAQLADGLRGRYPVVTSHRSACDRTMIGLLRGRTLGNNPTALQRAVAELHAERYALGAQAYLAERTAPGSRRTAPGAVLLGGRRPRSRCRVEIGVASTLSGTSFTLAETGTRQPFSAPRQRTAPIDWLPKGWRETVAPADQGWLAQRLFEGPSKMRDGATLSLSKGPYRRVHRVLDTSGWYYLAGEYHGKYNSCGQCAGNFVTYDHRLLRQLPDGRRGLFPAVLTQKLTCDRAVIVRLQGRTLGNSPTACRNSTAYSCTTRPERRWRRRTTMTVADTGRWCDAWEGKPLRRATWATSVGDKRGEVLTMVVTTSEGLDALEPVTSRLIARFEHAGKERPAMRGWQRPAPSPAAVRSLARTCHQTRRVAFHASVRAGRHFQVAPAVRHADEPPLGQHLEVRRGRRTAAGACPAPAPGAGGLRRAGTHGPRRPARYHQRGAGAPLPSPLLFLYYYIIIYYYITILLYVIPIQKLYKSSRHMFCGYCT</sequence>
<proteinExistence type="predicted"/>
<comment type="caution">
    <text evidence="4">The sequence shown here is derived from an EMBL/GenBank/DDBJ whole genome shotgun (WGS) entry which is preliminary data.</text>
</comment>
<feature type="region of interest" description="Disordered" evidence="1">
    <location>
        <begin position="80"/>
        <end position="104"/>
    </location>
</feature>
<gene>
    <name evidence="4" type="ORF">FJT64_027561</name>
</gene>
<feature type="domain" description="DUF6729" evidence="3">
    <location>
        <begin position="21"/>
        <end position="80"/>
    </location>
</feature>
<keyword evidence="5" id="KW-1185">Reference proteome</keyword>
<name>A0A6A4VUQ6_AMPAM</name>
<dbReference type="EMBL" id="VIIS01001332">
    <property type="protein sequence ID" value="KAF0299777.1"/>
    <property type="molecule type" value="Genomic_DNA"/>
</dbReference>
<dbReference type="Proteomes" id="UP000440578">
    <property type="component" value="Unassembled WGS sequence"/>
</dbReference>
<feature type="domain" description="DUF6729" evidence="3">
    <location>
        <begin position="328"/>
        <end position="436"/>
    </location>
</feature>
<reference evidence="4 5" key="1">
    <citation type="submission" date="2019-07" db="EMBL/GenBank/DDBJ databases">
        <title>Draft genome assembly of a fouling barnacle, Amphibalanus amphitrite (Darwin, 1854): The first reference genome for Thecostraca.</title>
        <authorList>
            <person name="Kim W."/>
        </authorList>
    </citation>
    <scope>NUCLEOTIDE SEQUENCE [LARGE SCALE GENOMIC DNA]</scope>
    <source>
        <strain evidence="4">SNU_AA5</strain>
        <tissue evidence="4">Soma without cirri and trophi</tissue>
    </source>
</reference>
<protein>
    <recommendedName>
        <fullName evidence="3">DUF6729 domain-containing protein</fullName>
    </recommendedName>
</protein>